<dbReference type="SUPFAM" id="SSF63411">
    <property type="entry name" value="LuxS/MPP-like metallohydrolase"/>
    <property type="match status" value="1"/>
</dbReference>
<organism evidence="2 3">
    <name type="scientific">Parageobacillus thermoglucosidasius</name>
    <name type="common">Geobacillus thermoglucosidasius</name>
    <dbReference type="NCBI Taxonomy" id="1426"/>
    <lineage>
        <taxon>Bacteria</taxon>
        <taxon>Bacillati</taxon>
        <taxon>Bacillota</taxon>
        <taxon>Bacilli</taxon>
        <taxon>Bacillales</taxon>
        <taxon>Anoxybacillaceae</taxon>
        <taxon>Parageobacillus</taxon>
    </lineage>
</organism>
<dbReference type="InterPro" id="IPR007863">
    <property type="entry name" value="Peptidase_M16_C"/>
</dbReference>
<name>A0AB38R4S5_PARTM</name>
<proteinExistence type="predicted"/>
<accession>A0AB38R4S5</accession>
<evidence type="ECO:0000259" key="1">
    <source>
        <dbReference type="Pfam" id="PF05193"/>
    </source>
</evidence>
<dbReference type="RefSeq" id="WP_256834735.1">
    <property type="nucleotide sequence ID" value="NZ_CP063414.1"/>
</dbReference>
<dbReference type="AlphaFoldDB" id="A0AB38R4S5"/>
<gene>
    <name evidence="2" type="ORF">IMI45_06920</name>
</gene>
<dbReference type="InterPro" id="IPR011249">
    <property type="entry name" value="Metalloenz_LuxS/M16"/>
</dbReference>
<dbReference type="EMBL" id="CP063414">
    <property type="protein sequence ID" value="UOE77545.1"/>
    <property type="molecule type" value="Genomic_DNA"/>
</dbReference>
<dbReference type="GO" id="GO:0046872">
    <property type="term" value="F:metal ion binding"/>
    <property type="evidence" value="ECO:0007669"/>
    <property type="project" value="InterPro"/>
</dbReference>
<sequence length="412" mass="48504">MLKFQDFKFEQLTVHQLVSKKYFNRYFEIKYICPLEELSYITYKIIEYLVKAKFNHALTNPTLKFNAQNAEIEVGKIGNILSLSFFYIETERSNLLDLIRYAADTVKKSLNDIINYDTNDLSQEIKKIINESWSKEDFISYKLHAQFDCIDEIQKIADLEYINNIKNIILSILDFSEIHLYYIGREQLNKEEIVNNLVKVFNSNNLADNYSKYLEERIVENNDIKIERYSANLQNTLVIGILTNSNIAKPNFPVLLLYNALLGQFPNSKLYQTVRVKQSLAYDIKSHVEYTTGLVVIESRTNIEYLEKIRDLSLGEIKRIKIGHFSNEELGCLKKMLNTYILFGLDSPKTLIKFHFYMYIFNQRYNNIEELITAINNVSKQDIVDFSKDIRVYSTIYIYNQNELQKYMGVNL</sequence>
<dbReference type="Proteomes" id="UP001058458">
    <property type="component" value="Chromosome"/>
</dbReference>
<evidence type="ECO:0000313" key="2">
    <source>
        <dbReference type="EMBL" id="UOE77545.1"/>
    </source>
</evidence>
<evidence type="ECO:0000313" key="3">
    <source>
        <dbReference type="Proteomes" id="UP001058458"/>
    </source>
</evidence>
<protein>
    <submittedName>
        <fullName evidence="2">Insulinase family protein</fullName>
    </submittedName>
</protein>
<dbReference type="Gene3D" id="3.30.830.10">
    <property type="entry name" value="Metalloenzyme, LuxS/M16 peptidase-like"/>
    <property type="match status" value="1"/>
</dbReference>
<reference evidence="2" key="1">
    <citation type="submission" date="2020-10" db="EMBL/GenBank/DDBJ databases">
        <authorList>
            <person name="Delgado J.A."/>
            <person name="Gonzalez J.M."/>
        </authorList>
    </citation>
    <scope>NUCLEOTIDE SEQUENCE</scope>
    <source>
        <strain evidence="2">23.6</strain>
    </source>
</reference>
<feature type="domain" description="Peptidase M16 C-terminal" evidence="1">
    <location>
        <begin position="191"/>
        <end position="334"/>
    </location>
</feature>
<dbReference type="Pfam" id="PF05193">
    <property type="entry name" value="Peptidase_M16_C"/>
    <property type="match status" value="1"/>
</dbReference>